<accession>M2XZ49</accession>
<protein>
    <submittedName>
        <fullName evidence="2">Uncharacterized protein</fullName>
    </submittedName>
</protein>
<sequence>MLPARCDVADREASRCGRGTMVEPQPSRSPPAPNGVPAAI</sequence>
<keyword evidence="3" id="KW-1185">Reference proteome</keyword>
<comment type="caution">
    <text evidence="2">The sequence shown here is derived from an EMBL/GenBank/DDBJ whole genome shotgun (WGS) entry which is preliminary data.</text>
</comment>
<reference evidence="2 3" key="1">
    <citation type="journal article" date="2014" name="Genome Announc.">
        <title>Draft Genome Sequence of Kocuria palustris PEL.</title>
        <authorList>
            <person name="Sharma G."/>
            <person name="Khatri I."/>
            <person name="Subramanian S."/>
        </authorList>
    </citation>
    <scope>NUCLEOTIDE SEQUENCE [LARGE SCALE GENOMIC DNA]</scope>
    <source>
        <strain evidence="2 3">PEL</strain>
    </source>
</reference>
<organism evidence="2 3">
    <name type="scientific">Kocuria palustris PEL</name>
    <dbReference type="NCBI Taxonomy" id="1236550"/>
    <lineage>
        <taxon>Bacteria</taxon>
        <taxon>Bacillati</taxon>
        <taxon>Actinomycetota</taxon>
        <taxon>Actinomycetes</taxon>
        <taxon>Micrococcales</taxon>
        <taxon>Micrococcaceae</taxon>
        <taxon>Kocuria</taxon>
    </lineage>
</organism>
<evidence type="ECO:0000256" key="1">
    <source>
        <dbReference type="SAM" id="MobiDB-lite"/>
    </source>
</evidence>
<gene>
    <name evidence="2" type="ORF">C884_00168</name>
</gene>
<evidence type="ECO:0000313" key="3">
    <source>
        <dbReference type="Proteomes" id="UP000009877"/>
    </source>
</evidence>
<feature type="region of interest" description="Disordered" evidence="1">
    <location>
        <begin position="1"/>
        <end position="40"/>
    </location>
</feature>
<proteinExistence type="predicted"/>
<dbReference type="EMBL" id="ANHZ02000001">
    <property type="protein sequence ID" value="EME37973.1"/>
    <property type="molecule type" value="Genomic_DNA"/>
</dbReference>
<dbReference type="Proteomes" id="UP000009877">
    <property type="component" value="Unassembled WGS sequence"/>
</dbReference>
<name>M2XZ49_9MICC</name>
<dbReference type="AlphaFoldDB" id="M2XZ49"/>
<evidence type="ECO:0000313" key="2">
    <source>
        <dbReference type="EMBL" id="EME37973.1"/>
    </source>
</evidence>